<feature type="transmembrane region" description="Helical" evidence="1">
    <location>
        <begin position="101"/>
        <end position="122"/>
    </location>
</feature>
<sequence>MSDKLQKSPLAVVFNIVLAVALVLFIISAAVVFTLNFRPLYYFDVDHLNITAMSGLPREEILQNYNVLIDYNSIFGTKVLNFPTLAMSESGRIHFEEVKNVFGVFEITLIISGILSLAGIIYRHFKKNPGYLLLSGILTIAIPAALGVLIALNWETVFVLFHKIVFHNNYWIFDAATDPVITILPDTFFMHCALMILALMVLGSIICLLAYRHAKHKKTHTA</sequence>
<comment type="caution">
    <text evidence="2">The sequence shown here is derived from an EMBL/GenBank/DDBJ whole genome shotgun (WGS) entry which is preliminary data.</text>
</comment>
<dbReference type="EMBL" id="JAJEQC010000005">
    <property type="protein sequence ID" value="MCC2136603.1"/>
    <property type="molecule type" value="Genomic_DNA"/>
</dbReference>
<feature type="transmembrane region" description="Helical" evidence="1">
    <location>
        <begin position="131"/>
        <end position="152"/>
    </location>
</feature>
<feature type="transmembrane region" description="Helical" evidence="1">
    <location>
        <begin position="12"/>
        <end position="35"/>
    </location>
</feature>
<protein>
    <submittedName>
        <fullName evidence="2">TIGR01906 family membrane protein</fullName>
    </submittedName>
</protein>
<keyword evidence="1" id="KW-0472">Membrane</keyword>
<evidence type="ECO:0000313" key="2">
    <source>
        <dbReference type="EMBL" id="MCC2136603.1"/>
    </source>
</evidence>
<reference evidence="2" key="1">
    <citation type="submission" date="2021-10" db="EMBL/GenBank/DDBJ databases">
        <title>Anaerobic single-cell dispensing facilitates the cultivation of human gut bacteria.</title>
        <authorList>
            <person name="Afrizal A."/>
        </authorList>
    </citation>
    <scope>NUCLEOTIDE SEQUENCE</scope>
    <source>
        <strain evidence="2">CLA-AA-H250</strain>
    </source>
</reference>
<dbReference type="Proteomes" id="UP001199424">
    <property type="component" value="Unassembled WGS sequence"/>
</dbReference>
<keyword evidence="3" id="KW-1185">Reference proteome</keyword>
<dbReference type="RefSeq" id="WP_308449061.1">
    <property type="nucleotide sequence ID" value="NZ_JAJEQC010000005.1"/>
</dbReference>
<gene>
    <name evidence="2" type="ORF">LKD31_06195</name>
</gene>
<dbReference type="Pfam" id="PF07314">
    <property type="entry name" value="Lit"/>
    <property type="match status" value="1"/>
</dbReference>
<evidence type="ECO:0000256" key="1">
    <source>
        <dbReference type="SAM" id="Phobius"/>
    </source>
</evidence>
<organism evidence="2 3">
    <name type="scientific">Hominenteromicrobium mulieris</name>
    <dbReference type="NCBI Taxonomy" id="2885357"/>
    <lineage>
        <taxon>Bacteria</taxon>
        <taxon>Bacillati</taxon>
        <taxon>Bacillota</taxon>
        <taxon>Clostridia</taxon>
        <taxon>Eubacteriales</taxon>
        <taxon>Oscillospiraceae</taxon>
        <taxon>Hominenteromicrobium</taxon>
    </lineage>
</organism>
<accession>A0AAE3AM78</accession>
<name>A0AAE3AM78_9FIRM</name>
<dbReference type="AlphaFoldDB" id="A0AAE3AM78"/>
<proteinExistence type="predicted"/>
<keyword evidence="1" id="KW-1133">Transmembrane helix</keyword>
<feature type="transmembrane region" description="Helical" evidence="1">
    <location>
        <begin position="188"/>
        <end position="211"/>
    </location>
</feature>
<dbReference type="NCBIfam" id="TIGR01906">
    <property type="entry name" value="integ_TIGR01906"/>
    <property type="match status" value="1"/>
</dbReference>
<evidence type="ECO:0000313" key="3">
    <source>
        <dbReference type="Proteomes" id="UP001199424"/>
    </source>
</evidence>
<keyword evidence="1" id="KW-0812">Transmembrane</keyword>
<dbReference type="InterPro" id="IPR010178">
    <property type="entry name" value="Lit"/>
</dbReference>